<accession>A0A372JL02</accession>
<name>A0A372JL02_9ACTN</name>
<dbReference type="PROSITE" id="PS00012">
    <property type="entry name" value="PHOSPHOPANTETHEINE"/>
    <property type="match status" value="1"/>
</dbReference>
<keyword evidence="2" id="KW-0597">Phosphoprotein</keyword>
<evidence type="ECO:0000259" key="4">
    <source>
        <dbReference type="PROSITE" id="PS50075"/>
    </source>
</evidence>
<protein>
    <submittedName>
        <fullName evidence="5">Acyl carrier protein</fullName>
    </submittedName>
</protein>
<dbReference type="Proteomes" id="UP000261811">
    <property type="component" value="Unassembled WGS sequence"/>
</dbReference>
<dbReference type="InterPro" id="IPR006162">
    <property type="entry name" value="Ppantetheine_attach_site"/>
</dbReference>
<evidence type="ECO:0000313" key="5">
    <source>
        <dbReference type="EMBL" id="RFU40524.1"/>
    </source>
</evidence>
<evidence type="ECO:0000256" key="2">
    <source>
        <dbReference type="ARBA" id="ARBA00022553"/>
    </source>
</evidence>
<dbReference type="InterPro" id="IPR036736">
    <property type="entry name" value="ACP-like_sf"/>
</dbReference>
<evidence type="ECO:0000313" key="6">
    <source>
        <dbReference type="Proteomes" id="UP000261811"/>
    </source>
</evidence>
<dbReference type="Gene3D" id="1.10.1200.10">
    <property type="entry name" value="ACP-like"/>
    <property type="match status" value="1"/>
</dbReference>
<dbReference type="PROSITE" id="PS50075">
    <property type="entry name" value="CARRIER"/>
    <property type="match status" value="1"/>
</dbReference>
<dbReference type="InterPro" id="IPR009081">
    <property type="entry name" value="PP-bd_ACP"/>
</dbReference>
<keyword evidence="6" id="KW-1185">Reference proteome</keyword>
<evidence type="ECO:0000256" key="3">
    <source>
        <dbReference type="SAM" id="MobiDB-lite"/>
    </source>
</evidence>
<dbReference type="Pfam" id="PF00550">
    <property type="entry name" value="PP-binding"/>
    <property type="match status" value="1"/>
</dbReference>
<dbReference type="SUPFAM" id="SSF47336">
    <property type="entry name" value="ACP-like"/>
    <property type="match status" value="1"/>
</dbReference>
<reference evidence="5 6" key="1">
    <citation type="submission" date="2018-08" db="EMBL/GenBank/DDBJ databases">
        <title>Actinomadura jelena sp. nov., a novel Actinomycete isolated from soil in Chad.</title>
        <authorList>
            <person name="Shi L."/>
        </authorList>
    </citation>
    <scope>NUCLEOTIDE SEQUENCE [LARGE SCALE GENOMIC DNA]</scope>
    <source>
        <strain evidence="5 6">NEAU-G17</strain>
    </source>
</reference>
<feature type="domain" description="Carrier" evidence="4">
    <location>
        <begin position="2"/>
        <end position="91"/>
    </location>
</feature>
<dbReference type="OrthoDB" id="3785691at2"/>
<comment type="caution">
    <text evidence="5">The sequence shown here is derived from an EMBL/GenBank/DDBJ whole genome shotgun (WGS) entry which is preliminary data.</text>
</comment>
<gene>
    <name evidence="5" type="ORF">DZF91_16680</name>
</gene>
<evidence type="ECO:0000256" key="1">
    <source>
        <dbReference type="ARBA" id="ARBA00022450"/>
    </source>
</evidence>
<dbReference type="EMBL" id="QURH01000281">
    <property type="protein sequence ID" value="RFU40524.1"/>
    <property type="molecule type" value="Genomic_DNA"/>
</dbReference>
<organism evidence="5 6">
    <name type="scientific">Actinomadura logoneensis</name>
    <dbReference type="NCBI Taxonomy" id="2293572"/>
    <lineage>
        <taxon>Bacteria</taxon>
        <taxon>Bacillati</taxon>
        <taxon>Actinomycetota</taxon>
        <taxon>Actinomycetes</taxon>
        <taxon>Streptosporangiales</taxon>
        <taxon>Thermomonosporaceae</taxon>
        <taxon>Actinomadura</taxon>
    </lineage>
</organism>
<dbReference type="AlphaFoldDB" id="A0A372JL02"/>
<keyword evidence="1" id="KW-0596">Phosphopantetheine</keyword>
<sequence>MRPDNDVLAEVVEMLTEVVGEDFLLEQEVGPDTAFNADLGLESIEFVALAERLQRRYGRRIEFAAFIAGMDLDQIMNMTVGDLTAHISARLAAPAEDAPAPDAAPDAVPAPGAASAPAAPAAYA</sequence>
<feature type="region of interest" description="Disordered" evidence="3">
    <location>
        <begin position="94"/>
        <end position="124"/>
    </location>
</feature>
<proteinExistence type="predicted"/>
<dbReference type="RefSeq" id="WP_117358381.1">
    <property type="nucleotide sequence ID" value="NZ_QURH01000281.1"/>
</dbReference>